<keyword evidence="2 8" id="KW-1003">Cell membrane</keyword>
<dbReference type="GO" id="GO:0071555">
    <property type="term" value="P:cell wall organization"/>
    <property type="evidence" value="ECO:0007669"/>
    <property type="project" value="UniProtKB-KW"/>
</dbReference>
<feature type="transmembrane region" description="Helical" evidence="8">
    <location>
        <begin position="396"/>
        <end position="415"/>
    </location>
</feature>
<proteinExistence type="inferred from homology"/>
<dbReference type="GO" id="GO:0034204">
    <property type="term" value="P:lipid translocation"/>
    <property type="evidence" value="ECO:0007669"/>
    <property type="project" value="TreeGrafter"/>
</dbReference>
<feature type="transmembrane region" description="Helical" evidence="8">
    <location>
        <begin position="283"/>
        <end position="302"/>
    </location>
</feature>
<dbReference type="Proteomes" id="UP000177177">
    <property type="component" value="Unassembled WGS sequence"/>
</dbReference>
<evidence type="ECO:0000256" key="5">
    <source>
        <dbReference type="ARBA" id="ARBA00022984"/>
    </source>
</evidence>
<evidence type="ECO:0000313" key="9">
    <source>
        <dbReference type="EMBL" id="OHA03297.1"/>
    </source>
</evidence>
<dbReference type="GO" id="GO:0005886">
    <property type="term" value="C:plasma membrane"/>
    <property type="evidence" value="ECO:0007669"/>
    <property type="project" value="UniProtKB-SubCell"/>
</dbReference>
<feature type="transmembrane region" description="Helical" evidence="8">
    <location>
        <begin position="194"/>
        <end position="213"/>
    </location>
</feature>
<feature type="transmembrane region" description="Helical" evidence="8">
    <location>
        <begin position="363"/>
        <end position="384"/>
    </location>
</feature>
<feature type="transmembrane region" description="Helical" evidence="8">
    <location>
        <begin position="323"/>
        <end position="343"/>
    </location>
</feature>
<protein>
    <recommendedName>
        <fullName evidence="8">Probable lipid II flippase MurJ</fullName>
    </recommendedName>
</protein>
<evidence type="ECO:0000256" key="1">
    <source>
        <dbReference type="ARBA" id="ARBA00004651"/>
    </source>
</evidence>
<keyword evidence="3 8" id="KW-0812">Transmembrane</keyword>
<evidence type="ECO:0000256" key="2">
    <source>
        <dbReference type="ARBA" id="ARBA00022475"/>
    </source>
</evidence>
<keyword evidence="8" id="KW-0813">Transport</keyword>
<feature type="transmembrane region" description="Helical" evidence="8">
    <location>
        <begin position="50"/>
        <end position="78"/>
    </location>
</feature>
<comment type="caution">
    <text evidence="9">The sequence shown here is derived from an EMBL/GenBank/DDBJ whole genome shotgun (WGS) entry which is preliminary data.</text>
</comment>
<feature type="transmembrane region" description="Helical" evidence="8">
    <location>
        <begin position="485"/>
        <end position="506"/>
    </location>
</feature>
<feature type="transmembrane region" description="Helical" evidence="8">
    <location>
        <begin position="518"/>
        <end position="540"/>
    </location>
</feature>
<dbReference type="InterPro" id="IPR004268">
    <property type="entry name" value="MurJ"/>
</dbReference>
<keyword evidence="7 8" id="KW-0472">Membrane</keyword>
<comment type="similarity">
    <text evidence="8">Belongs to the MurJ/MviN family.</text>
</comment>
<keyword evidence="4 8" id="KW-0133">Cell shape</keyword>
<keyword evidence="8" id="KW-0961">Cell wall biogenesis/degradation</keyword>
<dbReference type="GO" id="GO:0015648">
    <property type="term" value="F:lipid-linked peptidoglycan transporter activity"/>
    <property type="evidence" value="ECO:0007669"/>
    <property type="project" value="UniProtKB-UniRule"/>
</dbReference>
<dbReference type="Pfam" id="PF03023">
    <property type="entry name" value="MurJ"/>
    <property type="match status" value="1"/>
</dbReference>
<name>A0A1G2KV30_9BACT</name>
<comment type="pathway">
    <text evidence="8">Cell wall biogenesis; peptidoglycan biosynthesis.</text>
</comment>
<dbReference type="EMBL" id="MHQN01000021">
    <property type="protein sequence ID" value="OHA03297.1"/>
    <property type="molecule type" value="Genomic_DNA"/>
</dbReference>
<sequence length="572" mass="60448">MRLAFLKQEVANVHAAALLLGTAGLASRLVGVVRNRLLFAEFGAGRELDIYYAAFQIPDFMAAVFLLGAASAAILPIFQEYLIEDRKKAKAFIAALSTLFFLAALALSAVVFFAVPAIVPLIAPGFSSGERSLMTALVRLMLISPILFGLSGIFSVVLQSFRLFFVYALAPILYNMGIVVGILLFVPIFGVRGLGMGVALGALLHMSVQYIFAARLGFGLTRIPDLVWKFQTKSGIAVGIRKVLVLSFPRVLAISLSQLTVLVLIAIGSTLAEGSVAVFSAAYDLYFVPIGIFAASYAVAVFPRMARAAALDSGRDFLEELSAGIHSILFWVMPAAVLVLVLRAHIVRVGLGAGAFSWEDTRLTAAVLASLCIAMAAGALHILLIRGFYALGNTRIPLAVNAVTSVGTVGIAWALTRALGRASPESVAIAALFRIQDMAHPAVLGMGLAFAAGVVINALALWILLIRAARRRFGIRAAPTGAKTIGQIACAALGAGIAAYAVRASFSQTLPLITFARVLLQGAVAAGAGFGVYWAVLSMLGNEEVGALRKSITRRLFSLRRLPAEWGGEAEK</sequence>
<dbReference type="GO" id="GO:0008360">
    <property type="term" value="P:regulation of cell shape"/>
    <property type="evidence" value="ECO:0007669"/>
    <property type="project" value="UniProtKB-KW"/>
</dbReference>
<dbReference type="InterPro" id="IPR051050">
    <property type="entry name" value="Lipid_II_flippase_MurJ/MviN"/>
</dbReference>
<dbReference type="UniPathway" id="UPA00219"/>
<evidence type="ECO:0000256" key="4">
    <source>
        <dbReference type="ARBA" id="ARBA00022960"/>
    </source>
</evidence>
<feature type="transmembrane region" description="Helical" evidence="8">
    <location>
        <begin position="164"/>
        <end position="188"/>
    </location>
</feature>
<dbReference type="HAMAP" id="MF_02078">
    <property type="entry name" value="MurJ_MviN"/>
    <property type="match status" value="1"/>
</dbReference>
<evidence type="ECO:0000256" key="8">
    <source>
        <dbReference type="HAMAP-Rule" id="MF_02078"/>
    </source>
</evidence>
<dbReference type="PANTHER" id="PTHR47019:SF1">
    <property type="entry name" value="LIPID II FLIPPASE MURJ"/>
    <property type="match status" value="1"/>
</dbReference>
<keyword evidence="5 8" id="KW-0573">Peptidoglycan synthesis</keyword>
<comment type="function">
    <text evidence="8">Involved in peptidoglycan biosynthesis. Transports lipid-linked peptidoglycan precursors from the inner to the outer leaflet of the cytoplasmic membrane.</text>
</comment>
<gene>
    <name evidence="8" type="primary">murJ</name>
    <name evidence="9" type="ORF">A3C92_03450</name>
</gene>
<feature type="transmembrane region" description="Helical" evidence="8">
    <location>
        <begin position="99"/>
        <end position="124"/>
    </location>
</feature>
<feature type="transmembrane region" description="Helical" evidence="8">
    <location>
        <begin position="442"/>
        <end position="465"/>
    </location>
</feature>
<evidence type="ECO:0000256" key="7">
    <source>
        <dbReference type="ARBA" id="ARBA00023136"/>
    </source>
</evidence>
<feature type="transmembrane region" description="Helical" evidence="8">
    <location>
        <begin position="251"/>
        <end position="271"/>
    </location>
</feature>
<dbReference type="AlphaFoldDB" id="A0A1G2KV30"/>
<comment type="subcellular location">
    <subcellularLocation>
        <location evidence="1 8">Cell membrane</location>
        <topology evidence="1 8">Multi-pass membrane protein</topology>
    </subcellularLocation>
</comment>
<accession>A0A1G2KV30</accession>
<organism evidence="9 10">
    <name type="scientific">Candidatus Sungbacteria bacterium RIFCSPHIGHO2_02_FULL_53_17</name>
    <dbReference type="NCBI Taxonomy" id="1802275"/>
    <lineage>
        <taxon>Bacteria</taxon>
        <taxon>Candidatus Sungiibacteriota</taxon>
    </lineage>
</organism>
<evidence type="ECO:0000256" key="6">
    <source>
        <dbReference type="ARBA" id="ARBA00022989"/>
    </source>
</evidence>
<dbReference type="GO" id="GO:0009252">
    <property type="term" value="P:peptidoglycan biosynthetic process"/>
    <property type="evidence" value="ECO:0007669"/>
    <property type="project" value="UniProtKB-UniRule"/>
</dbReference>
<feature type="transmembrane region" description="Helical" evidence="8">
    <location>
        <begin position="136"/>
        <end position="157"/>
    </location>
</feature>
<keyword evidence="6 8" id="KW-1133">Transmembrane helix</keyword>
<dbReference type="PRINTS" id="PR01806">
    <property type="entry name" value="VIRFACTRMVIN"/>
</dbReference>
<evidence type="ECO:0000256" key="3">
    <source>
        <dbReference type="ARBA" id="ARBA00022692"/>
    </source>
</evidence>
<dbReference type="PANTHER" id="PTHR47019">
    <property type="entry name" value="LIPID II FLIPPASE MURJ"/>
    <property type="match status" value="1"/>
</dbReference>
<evidence type="ECO:0000313" key="10">
    <source>
        <dbReference type="Proteomes" id="UP000177177"/>
    </source>
</evidence>
<reference evidence="9 10" key="1">
    <citation type="journal article" date="2016" name="Nat. Commun.">
        <title>Thousands of microbial genomes shed light on interconnected biogeochemical processes in an aquifer system.</title>
        <authorList>
            <person name="Anantharaman K."/>
            <person name="Brown C.T."/>
            <person name="Hug L.A."/>
            <person name="Sharon I."/>
            <person name="Castelle C.J."/>
            <person name="Probst A.J."/>
            <person name="Thomas B.C."/>
            <person name="Singh A."/>
            <person name="Wilkins M.J."/>
            <person name="Karaoz U."/>
            <person name="Brodie E.L."/>
            <person name="Williams K.H."/>
            <person name="Hubbard S.S."/>
            <person name="Banfield J.F."/>
        </authorList>
    </citation>
    <scope>NUCLEOTIDE SEQUENCE [LARGE SCALE GENOMIC DNA]</scope>
</reference>